<dbReference type="PANTHER" id="PTHR11728:SF1">
    <property type="entry name" value="GLYCEROL-3-PHOSPHATE DEHYDROGENASE [NAD(+)] 2, CHLOROPLASTIC"/>
    <property type="match status" value="1"/>
</dbReference>
<dbReference type="PROSITE" id="PS00957">
    <property type="entry name" value="NAD_G3PDH"/>
    <property type="match status" value="1"/>
</dbReference>
<feature type="binding site" evidence="13">
    <location>
        <position position="14"/>
    </location>
    <ligand>
        <name>NADPH</name>
        <dbReference type="ChEBI" id="CHEBI:57783"/>
    </ligand>
</feature>
<evidence type="ECO:0000256" key="2">
    <source>
        <dbReference type="ARBA" id="ARBA00022516"/>
    </source>
</evidence>
<evidence type="ECO:0000259" key="19">
    <source>
        <dbReference type="Pfam" id="PF07479"/>
    </source>
</evidence>
<comment type="pathway">
    <text evidence="13">Membrane lipid metabolism; glycerophospholipid metabolism.</text>
</comment>
<dbReference type="FunFam" id="1.10.1040.10:FF:000001">
    <property type="entry name" value="Glycerol-3-phosphate dehydrogenase [NAD(P)+]"/>
    <property type="match status" value="1"/>
</dbReference>
<feature type="binding site" evidence="13">
    <location>
        <position position="34"/>
    </location>
    <ligand>
        <name>NADPH</name>
        <dbReference type="ChEBI" id="CHEBI:57783"/>
    </ligand>
</feature>
<feature type="binding site" evidence="13">
    <location>
        <position position="107"/>
    </location>
    <ligand>
        <name>NADPH</name>
        <dbReference type="ChEBI" id="CHEBI:57783"/>
    </ligand>
</feature>
<comment type="function">
    <text evidence="13">Catalyzes the reduction of the glycolytic intermediate dihydroxyacetone phosphate (DHAP) to sn-glycerol 3-phosphate (G3P), the key precursor for phospholipid synthesis.</text>
</comment>
<keyword evidence="13" id="KW-0963">Cytoplasm</keyword>
<dbReference type="AlphaFoldDB" id="A0A2R6Y1N5"/>
<proteinExistence type="inferred from homology"/>
<dbReference type="InterPro" id="IPR011128">
    <property type="entry name" value="G3P_DH_NAD-dep_N"/>
</dbReference>
<dbReference type="GO" id="GO:0005975">
    <property type="term" value="P:carbohydrate metabolic process"/>
    <property type="evidence" value="ECO:0007669"/>
    <property type="project" value="InterPro"/>
</dbReference>
<dbReference type="FunFam" id="3.40.50.720:FF:000019">
    <property type="entry name" value="Glycerol-3-phosphate dehydrogenase [NAD(P)+]"/>
    <property type="match status" value="1"/>
</dbReference>
<dbReference type="InterPro" id="IPR008927">
    <property type="entry name" value="6-PGluconate_DH-like_C_sf"/>
</dbReference>
<evidence type="ECO:0000256" key="10">
    <source>
        <dbReference type="ARBA" id="ARBA00066687"/>
    </source>
</evidence>
<dbReference type="SUPFAM" id="SSF48179">
    <property type="entry name" value="6-phosphogluconate dehydrogenase C-terminal domain-like"/>
    <property type="match status" value="1"/>
</dbReference>
<feature type="binding site" evidence="16">
    <location>
        <position position="257"/>
    </location>
    <ligand>
        <name>NAD(+)</name>
        <dbReference type="ChEBI" id="CHEBI:57540"/>
    </ligand>
</feature>
<feature type="binding site" evidence="13">
    <location>
        <position position="256"/>
    </location>
    <ligand>
        <name>sn-glycerol 3-phosphate</name>
        <dbReference type="ChEBI" id="CHEBI:57597"/>
    </ligand>
</feature>
<dbReference type="NCBIfam" id="NF000942">
    <property type="entry name" value="PRK00094.1-4"/>
    <property type="match status" value="1"/>
</dbReference>
<dbReference type="SUPFAM" id="SSF51735">
    <property type="entry name" value="NAD(P)-binding Rossmann-fold domains"/>
    <property type="match status" value="1"/>
</dbReference>
<dbReference type="InterPro" id="IPR036291">
    <property type="entry name" value="NAD(P)-bd_dom_sf"/>
</dbReference>
<evidence type="ECO:0000256" key="15">
    <source>
        <dbReference type="PIRSR" id="PIRSR000114-2"/>
    </source>
</evidence>
<feature type="binding site" evidence="13">
    <location>
        <position position="140"/>
    </location>
    <ligand>
        <name>sn-glycerol 3-phosphate</name>
        <dbReference type="ChEBI" id="CHEBI:57597"/>
    </ligand>
</feature>
<accession>A0A2R6Y1N5</accession>
<dbReference type="GO" id="GO:0008654">
    <property type="term" value="P:phospholipid biosynthetic process"/>
    <property type="evidence" value="ECO:0007669"/>
    <property type="project" value="UniProtKB-KW"/>
</dbReference>
<feature type="domain" description="Glycerol-3-phosphate dehydrogenase NAD-dependent N-terminal" evidence="18">
    <location>
        <begin position="6"/>
        <end position="161"/>
    </location>
</feature>
<dbReference type="GO" id="GO:0046167">
    <property type="term" value="P:glycerol-3-phosphate biosynthetic process"/>
    <property type="evidence" value="ECO:0007669"/>
    <property type="project" value="UniProtKB-UniRule"/>
</dbReference>
<dbReference type="Pfam" id="PF01210">
    <property type="entry name" value="NAD_Gly3P_dh_N"/>
    <property type="match status" value="1"/>
</dbReference>
<evidence type="ECO:0000256" key="12">
    <source>
        <dbReference type="ARBA" id="ARBA00080511"/>
    </source>
</evidence>
<feature type="binding site" evidence="13">
    <location>
        <position position="281"/>
    </location>
    <ligand>
        <name>NADPH</name>
        <dbReference type="ChEBI" id="CHEBI:57783"/>
    </ligand>
</feature>
<dbReference type="PANTHER" id="PTHR11728">
    <property type="entry name" value="GLYCEROL-3-PHOSPHATE DEHYDROGENASE"/>
    <property type="match status" value="1"/>
</dbReference>
<feature type="binding site" evidence="13">
    <location>
        <position position="246"/>
    </location>
    <ligand>
        <name>sn-glycerol 3-phosphate</name>
        <dbReference type="ChEBI" id="CHEBI:57597"/>
    </ligand>
</feature>
<comment type="similarity">
    <text evidence="1 13 17">Belongs to the NAD-dependent glycerol-3-phosphate dehydrogenase family.</text>
</comment>
<feature type="binding site" evidence="13">
    <location>
        <position position="257"/>
    </location>
    <ligand>
        <name>NADPH</name>
        <dbReference type="ChEBI" id="CHEBI:57783"/>
    </ligand>
</feature>
<protein>
    <recommendedName>
        <fullName evidence="11 13">Glycerol-3-phosphate dehydrogenase [NAD(P)+]</fullName>
        <ecNumber evidence="10 13">1.1.1.94</ecNumber>
    </recommendedName>
    <alternativeName>
        <fullName evidence="13">NAD(P)(+)-dependent glycerol-3-phosphate dehydrogenase</fullName>
    </alternativeName>
    <alternativeName>
        <fullName evidence="12 13">NAD(P)H-dependent dihydroxyacetone-phosphate reductase</fullName>
    </alternativeName>
</protein>
<keyword evidence="2 13" id="KW-0444">Lipid biosynthesis</keyword>
<feature type="domain" description="Glycerol-3-phosphate dehydrogenase NAD-dependent C-terminal" evidence="19">
    <location>
        <begin position="182"/>
        <end position="322"/>
    </location>
</feature>
<evidence type="ECO:0000256" key="1">
    <source>
        <dbReference type="ARBA" id="ARBA00011009"/>
    </source>
</evidence>
<feature type="binding site" evidence="13">
    <location>
        <position position="13"/>
    </location>
    <ligand>
        <name>NADPH</name>
        <dbReference type="ChEBI" id="CHEBI:57783"/>
    </ligand>
</feature>
<evidence type="ECO:0000256" key="6">
    <source>
        <dbReference type="ARBA" id="ARBA00023098"/>
    </source>
</evidence>
<dbReference type="NCBIfam" id="NF000940">
    <property type="entry name" value="PRK00094.1-2"/>
    <property type="match status" value="1"/>
</dbReference>
<comment type="catalytic activity">
    <reaction evidence="9">
        <text>sn-glycerol 3-phosphate + NADP(+) = dihydroxyacetone phosphate + NADPH + H(+)</text>
        <dbReference type="Rhea" id="RHEA:11096"/>
        <dbReference type="ChEBI" id="CHEBI:15378"/>
        <dbReference type="ChEBI" id="CHEBI:57597"/>
        <dbReference type="ChEBI" id="CHEBI:57642"/>
        <dbReference type="ChEBI" id="CHEBI:57783"/>
        <dbReference type="ChEBI" id="CHEBI:58349"/>
        <dbReference type="EC" id="1.1.1.94"/>
    </reaction>
    <physiologicalReaction direction="right-to-left" evidence="9">
        <dbReference type="Rhea" id="RHEA:11098"/>
    </physiologicalReaction>
</comment>
<keyword evidence="4 13" id="KW-0560">Oxidoreductase</keyword>
<feature type="binding site" evidence="13">
    <location>
        <position position="138"/>
    </location>
    <ligand>
        <name>sn-glycerol 3-phosphate</name>
        <dbReference type="ChEBI" id="CHEBI:57597"/>
    </ligand>
</feature>
<feature type="binding site" evidence="15">
    <location>
        <begin position="257"/>
        <end position="258"/>
    </location>
    <ligand>
        <name>substrate</name>
    </ligand>
</feature>
<evidence type="ECO:0000256" key="11">
    <source>
        <dbReference type="ARBA" id="ARBA00069372"/>
    </source>
</evidence>
<dbReference type="GO" id="GO:0006650">
    <property type="term" value="P:glycerophospholipid metabolic process"/>
    <property type="evidence" value="ECO:0007669"/>
    <property type="project" value="UniProtKB-UniRule"/>
</dbReference>
<evidence type="ECO:0000313" key="20">
    <source>
        <dbReference type="EMBL" id="PTQ56594.1"/>
    </source>
</evidence>
<dbReference type="GO" id="GO:0046168">
    <property type="term" value="P:glycerol-3-phosphate catabolic process"/>
    <property type="evidence" value="ECO:0007669"/>
    <property type="project" value="InterPro"/>
</dbReference>
<evidence type="ECO:0000256" key="13">
    <source>
        <dbReference type="HAMAP-Rule" id="MF_00394"/>
    </source>
</evidence>
<feature type="binding site" evidence="13">
    <location>
        <position position="257"/>
    </location>
    <ligand>
        <name>sn-glycerol 3-phosphate</name>
        <dbReference type="ChEBI" id="CHEBI:57597"/>
    </ligand>
</feature>
<evidence type="ECO:0000256" key="17">
    <source>
        <dbReference type="RuleBase" id="RU000437"/>
    </source>
</evidence>
<evidence type="ECO:0000259" key="18">
    <source>
        <dbReference type="Pfam" id="PF01210"/>
    </source>
</evidence>
<dbReference type="InterPro" id="IPR013328">
    <property type="entry name" value="6PGD_dom2"/>
</dbReference>
<feature type="binding site" evidence="13">
    <location>
        <position position="107"/>
    </location>
    <ligand>
        <name>sn-glycerol 3-phosphate</name>
        <dbReference type="ChEBI" id="CHEBI:57597"/>
    </ligand>
</feature>
<evidence type="ECO:0000313" key="21">
    <source>
        <dbReference type="Proteomes" id="UP000244338"/>
    </source>
</evidence>
<evidence type="ECO:0000256" key="14">
    <source>
        <dbReference type="PIRSR" id="PIRSR000114-1"/>
    </source>
</evidence>
<gene>
    <name evidence="13" type="primary">gpsA</name>
    <name evidence="20" type="ORF">BSOLF_2862</name>
</gene>
<dbReference type="GO" id="GO:0051287">
    <property type="term" value="F:NAD binding"/>
    <property type="evidence" value="ECO:0007669"/>
    <property type="project" value="InterPro"/>
</dbReference>
<comment type="catalytic activity">
    <reaction evidence="13">
        <text>sn-glycerol 3-phosphate + NAD(+) = dihydroxyacetone phosphate + NADH + H(+)</text>
        <dbReference type="Rhea" id="RHEA:11092"/>
        <dbReference type="ChEBI" id="CHEBI:15378"/>
        <dbReference type="ChEBI" id="CHEBI:57540"/>
        <dbReference type="ChEBI" id="CHEBI:57597"/>
        <dbReference type="ChEBI" id="CHEBI:57642"/>
        <dbReference type="ChEBI" id="CHEBI:57945"/>
        <dbReference type="EC" id="1.1.1.94"/>
    </reaction>
</comment>
<evidence type="ECO:0000256" key="7">
    <source>
        <dbReference type="ARBA" id="ARBA00023209"/>
    </source>
</evidence>
<dbReference type="EMBL" id="PEBX01000023">
    <property type="protein sequence ID" value="PTQ56594.1"/>
    <property type="molecule type" value="Genomic_DNA"/>
</dbReference>
<evidence type="ECO:0000256" key="16">
    <source>
        <dbReference type="PIRSR" id="PIRSR000114-3"/>
    </source>
</evidence>
<reference evidence="21" key="1">
    <citation type="journal article" date="2018" name="Sci. Rep.">
        <title>Lignite coal burning seam in the remote Altai Mountains harbors a hydrogen-driven thermophilic microbial community.</title>
        <authorList>
            <person name="Kadnikov V.V."/>
            <person name="Mardanov A.V."/>
            <person name="Ivasenko D.A."/>
            <person name="Antsiferov D.V."/>
            <person name="Beletsky A.V."/>
            <person name="Karnachuk O.V."/>
            <person name="Ravin N.V."/>
        </authorList>
    </citation>
    <scope>NUCLEOTIDE SEQUENCE [LARGE SCALE GENOMIC DNA]</scope>
</reference>
<dbReference type="GO" id="GO:0005829">
    <property type="term" value="C:cytosol"/>
    <property type="evidence" value="ECO:0007669"/>
    <property type="project" value="TreeGrafter"/>
</dbReference>
<feature type="binding site" evidence="13">
    <location>
        <position position="258"/>
    </location>
    <ligand>
        <name>sn-glycerol 3-phosphate</name>
        <dbReference type="ChEBI" id="CHEBI:57597"/>
    </ligand>
</feature>
<feature type="binding site" evidence="16">
    <location>
        <position position="142"/>
    </location>
    <ligand>
        <name>NAD(+)</name>
        <dbReference type="ChEBI" id="CHEBI:57540"/>
    </ligand>
</feature>
<dbReference type="InterPro" id="IPR006168">
    <property type="entry name" value="G3P_DH_NAD-dep"/>
</dbReference>
<evidence type="ECO:0000256" key="9">
    <source>
        <dbReference type="ARBA" id="ARBA00052716"/>
    </source>
</evidence>
<keyword evidence="3 13" id="KW-0521">NADP</keyword>
<evidence type="ECO:0000256" key="4">
    <source>
        <dbReference type="ARBA" id="ARBA00023002"/>
    </source>
</evidence>
<dbReference type="GO" id="GO:0141152">
    <property type="term" value="F:glycerol-3-phosphate dehydrogenase (NAD+) activity"/>
    <property type="evidence" value="ECO:0007669"/>
    <property type="project" value="RHEA"/>
</dbReference>
<feature type="binding site" evidence="13">
    <location>
        <position position="142"/>
    </location>
    <ligand>
        <name>NADPH</name>
        <dbReference type="ChEBI" id="CHEBI:57783"/>
    </ligand>
</feature>
<organism evidence="20 21">
    <name type="scientific">Candidatus Carbonibacillus altaicus</name>
    <dbReference type="NCBI Taxonomy" id="2163959"/>
    <lineage>
        <taxon>Bacteria</taxon>
        <taxon>Bacillati</taxon>
        <taxon>Bacillota</taxon>
        <taxon>Bacilli</taxon>
        <taxon>Bacillales</taxon>
        <taxon>Candidatus Carbonibacillus</taxon>
    </lineage>
</organism>
<dbReference type="Gene3D" id="3.40.50.720">
    <property type="entry name" value="NAD(P)-binding Rossmann-like Domain"/>
    <property type="match status" value="1"/>
</dbReference>
<dbReference type="PRINTS" id="PR00077">
    <property type="entry name" value="GPDHDRGNASE"/>
</dbReference>
<feature type="binding site" evidence="13">
    <location>
        <position position="51"/>
    </location>
    <ligand>
        <name>NADPH</name>
        <dbReference type="ChEBI" id="CHEBI:57783"/>
    </ligand>
</feature>
<comment type="caution">
    <text evidence="13">Lacks conserved residue(s) required for the propagation of feature annotation.</text>
</comment>
<evidence type="ECO:0000256" key="5">
    <source>
        <dbReference type="ARBA" id="ARBA00023027"/>
    </source>
</evidence>
<name>A0A2R6Y1N5_9BACL</name>
<sequence length="350" mass="38065">MSKKRVAVLGAGSFGTALSKLLHENGHDVLLWGRDRTVLSAMKEHRMNIRYLPDVPLPSIAVSDDLEKALYGRDLVVFAVPSQAMRSVVSAAKTYIPDHALLVHTAKGLERESGMRMSEVMRDVLPPSFFNRVSALSGPSHAEEVARGLPTTVVVASDEEKVSREVQSIFFAPSFRVYINQDLLGVELSGSLKNIIALGAGISDGLGFGDNAKAALLTRGLAEIARLGVKLGAHPLTFLGLAGMGDLIVTATSRHSRNWRTGKMLGEGMRLDAALATIGMVVEGVKTTEAAYRMSRHHEVEMPITTALYAVLFEGLSAEEAVPMLMGRERTDEGHALLLDIWERNRQEER</sequence>
<feature type="binding site" evidence="15">
    <location>
        <position position="107"/>
    </location>
    <ligand>
        <name>substrate</name>
    </ligand>
</feature>
<dbReference type="UniPathway" id="UPA00940"/>
<feature type="binding site" evidence="13">
    <location>
        <position position="193"/>
    </location>
    <ligand>
        <name>sn-glycerol 3-phosphate</name>
        <dbReference type="ChEBI" id="CHEBI:57597"/>
    </ligand>
</feature>
<comment type="caution">
    <text evidence="20">The sequence shown here is derived from an EMBL/GenBank/DDBJ whole genome shotgun (WGS) entry which is preliminary data.</text>
</comment>
<dbReference type="Proteomes" id="UP000244338">
    <property type="component" value="Unassembled WGS sequence"/>
</dbReference>
<dbReference type="Gene3D" id="1.10.1040.10">
    <property type="entry name" value="N-(1-d-carboxylethyl)-l-norvaline Dehydrogenase, domain 2"/>
    <property type="match status" value="1"/>
</dbReference>
<keyword evidence="8 13" id="KW-1208">Phospholipid metabolism</keyword>
<feature type="binding site" evidence="13">
    <location>
        <position position="283"/>
    </location>
    <ligand>
        <name>NADPH</name>
        <dbReference type="ChEBI" id="CHEBI:57783"/>
    </ligand>
</feature>
<keyword evidence="6 13" id="KW-0443">Lipid metabolism</keyword>
<dbReference type="Pfam" id="PF07479">
    <property type="entry name" value="NAD_Gly3P_dh_C"/>
    <property type="match status" value="1"/>
</dbReference>
<feature type="binding site" evidence="16">
    <location>
        <begin position="10"/>
        <end position="15"/>
    </location>
    <ligand>
        <name>NAD(+)</name>
        <dbReference type="ChEBI" id="CHEBI:57540"/>
    </ligand>
</feature>
<dbReference type="EC" id="1.1.1.94" evidence="10 13"/>
<dbReference type="NCBIfam" id="NF000941">
    <property type="entry name" value="PRK00094.1-3"/>
    <property type="match status" value="1"/>
</dbReference>
<evidence type="ECO:0000256" key="8">
    <source>
        <dbReference type="ARBA" id="ARBA00023264"/>
    </source>
</evidence>
<feature type="active site" description="Proton acceptor" evidence="13 14">
    <location>
        <position position="193"/>
    </location>
</feature>
<comment type="subcellular location">
    <subcellularLocation>
        <location evidence="13">Cytoplasm</location>
    </subcellularLocation>
</comment>
<dbReference type="GO" id="GO:0141153">
    <property type="term" value="F:glycerol-3-phosphate dehydrogenase (NADP+) activity"/>
    <property type="evidence" value="ECO:0007669"/>
    <property type="project" value="RHEA"/>
</dbReference>
<evidence type="ECO:0000256" key="3">
    <source>
        <dbReference type="ARBA" id="ARBA00022857"/>
    </source>
</evidence>
<dbReference type="InterPro" id="IPR006109">
    <property type="entry name" value="G3P_DH_NAD-dep_C"/>
</dbReference>
<keyword evidence="7 13" id="KW-0594">Phospholipid biosynthesis</keyword>
<keyword evidence="13" id="KW-0547">Nucleotide-binding</keyword>
<dbReference type="PIRSF" id="PIRSF000114">
    <property type="entry name" value="Glycerol-3-P_dh"/>
    <property type="match status" value="1"/>
</dbReference>
<keyword evidence="5 13" id="KW-0520">NAD</keyword>
<dbReference type="HAMAP" id="MF_00394">
    <property type="entry name" value="NAD_Glyc3P_dehydrog"/>
    <property type="match status" value="1"/>
</dbReference>